<sequence length="180" mass="21559">MSEYTTIYLRCKEIPLLKYKEHPSYEECQKLSKEDLMKVNREIDEYNKQVTKSLGCKLFYLSTTPSRELAMLPWSPSPSILTKGLLDEILYFYREEMENYKKAIARNKENIARLEVRISKASVDLYDKISSEIDECHADINFEEEELEHYQYWYNKFSFLVDIIDNESNSENYEMIYTKC</sequence>
<gene>
    <name evidence="1" type="ORF">POY80_07890</name>
</gene>
<organism evidence="1 2">
    <name type="scientific">Bacteroides uniformis</name>
    <dbReference type="NCBI Taxonomy" id="820"/>
    <lineage>
        <taxon>Bacteria</taxon>
        <taxon>Pseudomonadati</taxon>
        <taxon>Bacteroidota</taxon>
        <taxon>Bacteroidia</taxon>
        <taxon>Bacteroidales</taxon>
        <taxon>Bacteroidaceae</taxon>
        <taxon>Bacteroides</taxon>
    </lineage>
</organism>
<evidence type="ECO:0000313" key="2">
    <source>
        <dbReference type="Proteomes" id="UP001218502"/>
    </source>
</evidence>
<protein>
    <submittedName>
        <fullName evidence="1">Uncharacterized protein</fullName>
    </submittedName>
</protein>
<accession>A0AAW6FZE7</accession>
<dbReference type="Proteomes" id="UP001218502">
    <property type="component" value="Unassembled WGS sequence"/>
</dbReference>
<reference evidence="1" key="1">
    <citation type="submission" date="2022-10" db="EMBL/GenBank/DDBJ databases">
        <title>Human gut microbiome strain richness.</title>
        <authorList>
            <person name="Chen-Liaw A."/>
        </authorList>
    </citation>
    <scope>NUCLEOTIDE SEQUENCE</scope>
    <source>
        <strain evidence="1">A1_m1001262Bd0_191120</strain>
    </source>
</reference>
<evidence type="ECO:0000313" key="1">
    <source>
        <dbReference type="EMBL" id="MDC1752362.1"/>
    </source>
</evidence>
<dbReference type="RefSeq" id="WP_272197109.1">
    <property type="nucleotide sequence ID" value="NZ_JAQNQY010000006.1"/>
</dbReference>
<dbReference type="EMBL" id="JAQNQY010000006">
    <property type="protein sequence ID" value="MDC1752362.1"/>
    <property type="molecule type" value="Genomic_DNA"/>
</dbReference>
<comment type="caution">
    <text evidence="1">The sequence shown here is derived from an EMBL/GenBank/DDBJ whole genome shotgun (WGS) entry which is preliminary data.</text>
</comment>
<name>A0AAW6FZE7_BACUN</name>
<dbReference type="AlphaFoldDB" id="A0AAW6FZE7"/>
<proteinExistence type="predicted"/>